<name>A0A2G8KTI8_STIJA</name>
<accession>A0A2G8KTI8</accession>
<evidence type="ECO:0000313" key="2">
    <source>
        <dbReference type="EMBL" id="PIK51316.1"/>
    </source>
</evidence>
<comment type="caution">
    <text evidence="2">The sequence shown here is derived from an EMBL/GenBank/DDBJ whole genome shotgun (WGS) entry which is preliminary data.</text>
</comment>
<dbReference type="Proteomes" id="UP000230750">
    <property type="component" value="Unassembled WGS sequence"/>
</dbReference>
<proteinExistence type="predicted"/>
<keyword evidence="3" id="KW-1185">Reference proteome</keyword>
<organism evidence="2 3">
    <name type="scientific">Stichopus japonicus</name>
    <name type="common">Sea cucumber</name>
    <dbReference type="NCBI Taxonomy" id="307972"/>
    <lineage>
        <taxon>Eukaryota</taxon>
        <taxon>Metazoa</taxon>
        <taxon>Echinodermata</taxon>
        <taxon>Eleutherozoa</taxon>
        <taxon>Echinozoa</taxon>
        <taxon>Holothuroidea</taxon>
        <taxon>Aspidochirotacea</taxon>
        <taxon>Aspidochirotida</taxon>
        <taxon>Stichopodidae</taxon>
        <taxon>Apostichopus</taxon>
    </lineage>
</organism>
<feature type="region of interest" description="Disordered" evidence="1">
    <location>
        <begin position="147"/>
        <end position="166"/>
    </location>
</feature>
<gene>
    <name evidence="2" type="ORF">BSL78_11793</name>
</gene>
<dbReference type="AlphaFoldDB" id="A0A2G8KTI8"/>
<dbReference type="EMBL" id="MRZV01000379">
    <property type="protein sequence ID" value="PIK51316.1"/>
    <property type="molecule type" value="Genomic_DNA"/>
</dbReference>
<sequence>MSIFCSELQILLKKFFIFTITVFLRQELLLTVITDNQRTLTKTPSKSDNEPETTFSDAHVYEHTIIKTSSSDTELKPSDIHTEFDKAITSCGEPKDAHIYEHNIMKTSSSDTELKSADIHRKYDKPITSLSEPKDAHVYEYTIFKTSSSDTEAKPNDIDREFDISN</sequence>
<protein>
    <submittedName>
        <fullName evidence="2">Uncharacterized protein</fullName>
    </submittedName>
</protein>
<evidence type="ECO:0000313" key="3">
    <source>
        <dbReference type="Proteomes" id="UP000230750"/>
    </source>
</evidence>
<reference evidence="2 3" key="1">
    <citation type="journal article" date="2017" name="PLoS Biol.">
        <title>The sea cucumber genome provides insights into morphological evolution and visceral regeneration.</title>
        <authorList>
            <person name="Zhang X."/>
            <person name="Sun L."/>
            <person name="Yuan J."/>
            <person name="Sun Y."/>
            <person name="Gao Y."/>
            <person name="Zhang L."/>
            <person name="Li S."/>
            <person name="Dai H."/>
            <person name="Hamel J.F."/>
            <person name="Liu C."/>
            <person name="Yu Y."/>
            <person name="Liu S."/>
            <person name="Lin W."/>
            <person name="Guo K."/>
            <person name="Jin S."/>
            <person name="Xu P."/>
            <person name="Storey K.B."/>
            <person name="Huan P."/>
            <person name="Zhang T."/>
            <person name="Zhou Y."/>
            <person name="Zhang J."/>
            <person name="Lin C."/>
            <person name="Li X."/>
            <person name="Xing L."/>
            <person name="Huo D."/>
            <person name="Sun M."/>
            <person name="Wang L."/>
            <person name="Mercier A."/>
            <person name="Li F."/>
            <person name="Yang H."/>
            <person name="Xiang J."/>
        </authorList>
    </citation>
    <scope>NUCLEOTIDE SEQUENCE [LARGE SCALE GENOMIC DNA]</scope>
    <source>
        <strain evidence="2">Shaxun</strain>
        <tissue evidence="2">Muscle</tissue>
    </source>
</reference>
<feature type="compositionally biased region" description="Basic and acidic residues" evidence="1">
    <location>
        <begin position="151"/>
        <end position="166"/>
    </location>
</feature>
<evidence type="ECO:0000256" key="1">
    <source>
        <dbReference type="SAM" id="MobiDB-lite"/>
    </source>
</evidence>